<name>A0A7U6GEA2_CALEA</name>
<dbReference type="AlphaFoldDB" id="A0A7U6GEA2"/>
<sequence length="223" mass="26925">MQISSYLLLIFLVLGGIASLQFYKGRKINTSIMIHYIRKFEENLSLRDKMYTYLGGYIGFKAKYDLQDKNIKRMELVLTLIPRQSLFWLPFSYPFKRGDRLYLMVYPKFNIRRDAHIVQNFYYLFGPNITEREHLKKEPASISRFNNYYTLYESKSDYDKLKKLIEDTFEDPRRVRHIALNRENNSLFILMKPDINATPKELKKLIENFPKVFDEWSYFKSEE</sequence>
<evidence type="ECO:0000313" key="2">
    <source>
        <dbReference type="EMBL" id="BAL80712.1"/>
    </source>
</evidence>
<dbReference type="RefSeq" id="WP_014453116.1">
    <property type="nucleotide sequence ID" value="NC_017096.1"/>
</dbReference>
<evidence type="ECO:0000256" key="1">
    <source>
        <dbReference type="SAM" id="Phobius"/>
    </source>
</evidence>
<dbReference type="Proteomes" id="UP000004793">
    <property type="component" value="Chromosome"/>
</dbReference>
<reference evidence="2 3" key="1">
    <citation type="submission" date="2011-01" db="EMBL/GenBank/DDBJ databases">
        <title>Whole genome sequence of Caldisericum exile AZM16c01.</title>
        <authorList>
            <person name="Narita-Yamada S."/>
            <person name="Kawakoshi A."/>
            <person name="Nakamura S."/>
            <person name="Sasagawa M."/>
            <person name="Fukada J."/>
            <person name="Sekine M."/>
            <person name="Kato Y."/>
            <person name="Fukai R."/>
            <person name="Sasaki K."/>
            <person name="Hanamaki A."/>
            <person name="Narita H."/>
            <person name="Konno Y."/>
            <person name="Mori K."/>
            <person name="Yamazaki S."/>
            <person name="Suzuki K."/>
            <person name="Fujita N."/>
        </authorList>
    </citation>
    <scope>NUCLEOTIDE SEQUENCE [LARGE SCALE GENOMIC DNA]</scope>
    <source>
        <strain evidence="3">DSM 21853 / NBRC 104410 / AZM16c01</strain>
    </source>
</reference>
<organism evidence="2 3">
    <name type="scientific">Caldisericum exile (strain DSM 21853 / NBRC 104410 / AZM16c01)</name>
    <dbReference type="NCBI Taxonomy" id="511051"/>
    <lineage>
        <taxon>Bacteria</taxon>
        <taxon>Pseudomonadati</taxon>
        <taxon>Caldisericota/Cryosericota group</taxon>
        <taxon>Caldisericota</taxon>
        <taxon>Caldisericia</taxon>
        <taxon>Caldisericales</taxon>
        <taxon>Caldisericaceae</taxon>
        <taxon>Caldisericum</taxon>
    </lineage>
</organism>
<dbReference type="EMBL" id="AP012051">
    <property type="protein sequence ID" value="BAL80712.1"/>
    <property type="molecule type" value="Genomic_DNA"/>
</dbReference>
<protein>
    <submittedName>
        <fullName evidence="2">Uncharacterized protein</fullName>
    </submittedName>
</protein>
<keyword evidence="1" id="KW-0812">Transmembrane</keyword>
<gene>
    <name evidence="2" type="ordered locus">CSE_05860</name>
</gene>
<keyword evidence="1" id="KW-1133">Transmembrane helix</keyword>
<dbReference type="KEGG" id="cex:CSE_05860"/>
<feature type="transmembrane region" description="Helical" evidence="1">
    <location>
        <begin position="6"/>
        <end position="23"/>
    </location>
</feature>
<proteinExistence type="predicted"/>
<evidence type="ECO:0000313" key="3">
    <source>
        <dbReference type="Proteomes" id="UP000004793"/>
    </source>
</evidence>
<keyword evidence="3" id="KW-1185">Reference proteome</keyword>
<accession>A0A7U6GEA2</accession>
<keyword evidence="1" id="KW-0472">Membrane</keyword>
<dbReference type="OrthoDB" id="368396at2"/>